<comment type="caution">
    <text evidence="1">The sequence shown here is derived from an EMBL/GenBank/DDBJ whole genome shotgun (WGS) entry which is preliminary data.</text>
</comment>
<evidence type="ECO:0000313" key="2">
    <source>
        <dbReference type="Proteomes" id="UP000747542"/>
    </source>
</evidence>
<dbReference type="AlphaFoldDB" id="A0A8J5MVD7"/>
<gene>
    <name evidence="1" type="ORF">Hamer_G026261</name>
</gene>
<organism evidence="1 2">
    <name type="scientific">Homarus americanus</name>
    <name type="common">American lobster</name>
    <dbReference type="NCBI Taxonomy" id="6706"/>
    <lineage>
        <taxon>Eukaryota</taxon>
        <taxon>Metazoa</taxon>
        <taxon>Ecdysozoa</taxon>
        <taxon>Arthropoda</taxon>
        <taxon>Crustacea</taxon>
        <taxon>Multicrustacea</taxon>
        <taxon>Malacostraca</taxon>
        <taxon>Eumalacostraca</taxon>
        <taxon>Eucarida</taxon>
        <taxon>Decapoda</taxon>
        <taxon>Pleocyemata</taxon>
        <taxon>Astacidea</taxon>
        <taxon>Nephropoidea</taxon>
        <taxon>Nephropidae</taxon>
        <taxon>Homarus</taxon>
    </lineage>
</organism>
<reference evidence="1" key="1">
    <citation type="journal article" date="2021" name="Sci. Adv.">
        <title>The American lobster genome reveals insights on longevity, neural, and immune adaptations.</title>
        <authorList>
            <person name="Polinski J.M."/>
            <person name="Zimin A.V."/>
            <person name="Clark K.F."/>
            <person name="Kohn A.B."/>
            <person name="Sadowski N."/>
            <person name="Timp W."/>
            <person name="Ptitsyn A."/>
            <person name="Khanna P."/>
            <person name="Romanova D.Y."/>
            <person name="Williams P."/>
            <person name="Greenwood S.J."/>
            <person name="Moroz L.L."/>
            <person name="Walt D.R."/>
            <person name="Bodnar A.G."/>
        </authorList>
    </citation>
    <scope>NUCLEOTIDE SEQUENCE</scope>
    <source>
        <strain evidence="1">GMGI-L3</strain>
    </source>
</reference>
<accession>A0A8J5MVD7</accession>
<keyword evidence="2" id="KW-1185">Reference proteome</keyword>
<sequence>MRYRLDRAGIMVVTDLVRETLQGKTGRNRALTPEVKMAITLRYLVTGRMQLCSNDDLETTQPTISRAITQTLNAQTGPIFFVSL</sequence>
<name>A0A8J5MVD7_HOMAM</name>
<dbReference type="Proteomes" id="UP000747542">
    <property type="component" value="Unassembled WGS sequence"/>
</dbReference>
<evidence type="ECO:0000313" key="1">
    <source>
        <dbReference type="EMBL" id="KAG7165860.1"/>
    </source>
</evidence>
<proteinExistence type="predicted"/>
<dbReference type="EMBL" id="JAHLQT010023264">
    <property type="protein sequence ID" value="KAG7165860.1"/>
    <property type="molecule type" value="Genomic_DNA"/>
</dbReference>
<protein>
    <submittedName>
        <fullName evidence="1">Uncharacterized protein</fullName>
    </submittedName>
</protein>